<dbReference type="GO" id="GO:0006261">
    <property type="term" value="P:DNA-templated DNA replication"/>
    <property type="evidence" value="ECO:0007669"/>
    <property type="project" value="TreeGrafter"/>
</dbReference>
<evidence type="ECO:0000256" key="1">
    <source>
        <dbReference type="ARBA" id="ARBA00008959"/>
    </source>
</evidence>
<dbReference type="InterPro" id="IPR021886">
    <property type="entry name" value="MgsA_C"/>
</dbReference>
<dbReference type="SUPFAM" id="SSF48019">
    <property type="entry name" value="post-AAA+ oligomerization domain-like"/>
    <property type="match status" value="1"/>
</dbReference>
<sequence>MDTPDLFTSSTEDRLAARSPLAARMRPRTLDDVVGQDHLVGPSGPLRRLIESDRMSSIIVWGPPGTGKTTLAELVASTTQRGFERLSAVTAGVKDIREVIETARRRLTIDDRGTVVFVDEIHRFSTVQQDALLHAVESGLITLVGATTENPAFSVNPALRSRSSVFALKPVDGDAILELLHRAVELEGVPADEDALELIARRVTGDARQALTAFEVCCALAVNGRIDISAATTALDTSVSRMGRDDHYDVISAFIKSMRASDTDVALHWLARMLEAGEDPRFIARRMMIFASEDIGLADSNALLIATAAAEVLDRVGLPEAQLNLAHAVIYLSKSPKSRAVTDALFRALSDVREGHTGQAPPTTVQPPSYLPLGLGQLRYYREGDEDVV</sequence>
<dbReference type="FunFam" id="1.20.272.10:FF:000001">
    <property type="entry name" value="Putative AAA family ATPase"/>
    <property type="match status" value="1"/>
</dbReference>
<dbReference type="InterPro" id="IPR003959">
    <property type="entry name" value="ATPase_AAA_core"/>
</dbReference>
<dbReference type="InterPro" id="IPR008921">
    <property type="entry name" value="DNA_pol3_clamp-load_cplx_C"/>
</dbReference>
<name>A0A6J6AFP8_9ZZZZ</name>
<gene>
    <name evidence="5" type="ORF">UFOPK4179_00129</name>
</gene>
<dbReference type="InterPro" id="IPR051314">
    <property type="entry name" value="AAA_ATPase_RarA/MGS1/WRNIP1"/>
</dbReference>
<evidence type="ECO:0000256" key="3">
    <source>
        <dbReference type="ARBA" id="ARBA00022840"/>
    </source>
</evidence>
<protein>
    <submittedName>
        <fullName evidence="5">Unannotated protein</fullName>
    </submittedName>
</protein>
<dbReference type="SMART" id="SM00382">
    <property type="entry name" value="AAA"/>
    <property type="match status" value="1"/>
</dbReference>
<evidence type="ECO:0000313" key="5">
    <source>
        <dbReference type="EMBL" id="CAB4367348.1"/>
    </source>
</evidence>
<dbReference type="EMBL" id="CAETWZ010000006">
    <property type="protein sequence ID" value="CAB4367348.1"/>
    <property type="molecule type" value="Genomic_DNA"/>
</dbReference>
<dbReference type="GO" id="GO:0016887">
    <property type="term" value="F:ATP hydrolysis activity"/>
    <property type="evidence" value="ECO:0007669"/>
    <property type="project" value="InterPro"/>
</dbReference>
<accession>A0A6J6AFP8</accession>
<dbReference type="InterPro" id="IPR032423">
    <property type="entry name" value="AAA_assoc_2"/>
</dbReference>
<dbReference type="Pfam" id="PF00004">
    <property type="entry name" value="AAA"/>
    <property type="match status" value="1"/>
</dbReference>
<evidence type="ECO:0000256" key="2">
    <source>
        <dbReference type="ARBA" id="ARBA00022741"/>
    </source>
</evidence>
<dbReference type="PANTHER" id="PTHR13779:SF7">
    <property type="entry name" value="ATPASE WRNIP1"/>
    <property type="match status" value="1"/>
</dbReference>
<dbReference type="Gene3D" id="1.10.8.60">
    <property type="match status" value="1"/>
</dbReference>
<dbReference type="SUPFAM" id="SSF52540">
    <property type="entry name" value="P-loop containing nucleoside triphosphate hydrolases"/>
    <property type="match status" value="1"/>
</dbReference>
<dbReference type="GO" id="GO:0000731">
    <property type="term" value="P:DNA synthesis involved in DNA repair"/>
    <property type="evidence" value="ECO:0007669"/>
    <property type="project" value="TreeGrafter"/>
</dbReference>
<keyword evidence="3" id="KW-0067">ATP-binding</keyword>
<dbReference type="Gene3D" id="1.20.272.10">
    <property type="match status" value="1"/>
</dbReference>
<keyword evidence="2" id="KW-0547">Nucleotide-binding</keyword>
<dbReference type="GO" id="GO:0008047">
    <property type="term" value="F:enzyme activator activity"/>
    <property type="evidence" value="ECO:0007669"/>
    <property type="project" value="TreeGrafter"/>
</dbReference>
<organism evidence="5">
    <name type="scientific">freshwater metagenome</name>
    <dbReference type="NCBI Taxonomy" id="449393"/>
    <lineage>
        <taxon>unclassified sequences</taxon>
        <taxon>metagenomes</taxon>
        <taxon>ecological metagenomes</taxon>
    </lineage>
</organism>
<feature type="domain" description="AAA+ ATPase" evidence="4">
    <location>
        <begin position="54"/>
        <end position="171"/>
    </location>
</feature>
<dbReference type="CDD" id="cd18139">
    <property type="entry name" value="HLD_clamp_RarA"/>
    <property type="match status" value="1"/>
</dbReference>
<dbReference type="GO" id="GO:0017116">
    <property type="term" value="F:single-stranded DNA helicase activity"/>
    <property type="evidence" value="ECO:0007669"/>
    <property type="project" value="TreeGrafter"/>
</dbReference>
<dbReference type="Pfam" id="PF16193">
    <property type="entry name" value="AAA_assoc_2"/>
    <property type="match status" value="1"/>
</dbReference>
<proteinExistence type="inferred from homology"/>
<dbReference type="FunFam" id="3.40.50.300:FF:000345">
    <property type="entry name" value="AAA family ATPase"/>
    <property type="match status" value="1"/>
</dbReference>
<reference evidence="5" key="1">
    <citation type="submission" date="2020-05" db="EMBL/GenBank/DDBJ databases">
        <authorList>
            <person name="Chiriac C."/>
            <person name="Salcher M."/>
            <person name="Ghai R."/>
            <person name="Kavagutti S V."/>
        </authorList>
    </citation>
    <scope>NUCLEOTIDE SEQUENCE</scope>
</reference>
<dbReference type="InterPro" id="IPR027417">
    <property type="entry name" value="P-loop_NTPase"/>
</dbReference>
<comment type="similarity">
    <text evidence="1">Belongs to the AAA ATPase family. RarA/MGS1/WRNIP1 subfamily.</text>
</comment>
<dbReference type="GO" id="GO:0005524">
    <property type="term" value="F:ATP binding"/>
    <property type="evidence" value="ECO:0007669"/>
    <property type="project" value="UniProtKB-KW"/>
</dbReference>
<dbReference type="PANTHER" id="PTHR13779">
    <property type="entry name" value="WERNER HELICASE-INTERACTING PROTEIN 1 FAMILY MEMBER"/>
    <property type="match status" value="1"/>
</dbReference>
<dbReference type="Pfam" id="PF12002">
    <property type="entry name" value="MgsA_C"/>
    <property type="match status" value="1"/>
</dbReference>
<dbReference type="InterPro" id="IPR003593">
    <property type="entry name" value="AAA+_ATPase"/>
</dbReference>
<evidence type="ECO:0000259" key="4">
    <source>
        <dbReference type="SMART" id="SM00382"/>
    </source>
</evidence>
<dbReference type="Gene3D" id="3.40.50.300">
    <property type="entry name" value="P-loop containing nucleotide triphosphate hydrolases"/>
    <property type="match status" value="1"/>
</dbReference>
<dbReference type="CDD" id="cd00009">
    <property type="entry name" value="AAA"/>
    <property type="match status" value="1"/>
</dbReference>
<dbReference type="AlphaFoldDB" id="A0A6J6AFP8"/>
<dbReference type="GO" id="GO:0003677">
    <property type="term" value="F:DNA binding"/>
    <property type="evidence" value="ECO:0007669"/>
    <property type="project" value="InterPro"/>
</dbReference>